<comment type="caution">
    <text evidence="8">The sequence shown here is derived from an EMBL/GenBank/DDBJ whole genome shotgun (WGS) entry which is preliminary data.</text>
</comment>
<keyword evidence="6" id="KW-0695">RNA-directed DNA polymerase</keyword>
<protein>
    <recommendedName>
        <fullName evidence="7">RNase H type-1 domain-containing protein</fullName>
    </recommendedName>
</protein>
<keyword evidence="1" id="KW-0808">Transferase</keyword>
<organism evidence="8 9">
    <name type="scientific">Daphnia magna</name>
    <dbReference type="NCBI Taxonomy" id="35525"/>
    <lineage>
        <taxon>Eukaryota</taxon>
        <taxon>Metazoa</taxon>
        <taxon>Ecdysozoa</taxon>
        <taxon>Arthropoda</taxon>
        <taxon>Crustacea</taxon>
        <taxon>Branchiopoda</taxon>
        <taxon>Diplostraca</taxon>
        <taxon>Cladocera</taxon>
        <taxon>Anomopoda</taxon>
        <taxon>Daphniidae</taxon>
        <taxon>Daphnia</taxon>
    </lineage>
</organism>
<dbReference type="InterPro" id="IPR043502">
    <property type="entry name" value="DNA/RNA_pol_sf"/>
</dbReference>
<feature type="non-terminal residue" evidence="8">
    <location>
        <position position="82"/>
    </location>
</feature>
<evidence type="ECO:0000256" key="2">
    <source>
        <dbReference type="ARBA" id="ARBA00022695"/>
    </source>
</evidence>
<dbReference type="InterPro" id="IPR041373">
    <property type="entry name" value="RT_RNaseH"/>
</dbReference>
<dbReference type="InterPro" id="IPR002156">
    <property type="entry name" value="RNaseH_domain"/>
</dbReference>
<dbReference type="AlphaFoldDB" id="A0A162CZ26"/>
<keyword evidence="3" id="KW-0540">Nuclease</keyword>
<evidence type="ECO:0000256" key="6">
    <source>
        <dbReference type="ARBA" id="ARBA00022918"/>
    </source>
</evidence>
<sequence>NSQIELQTDASAKGIGAVLLLKADGKSRPITFVSRKLSPSEEKYHANELECLALVWALNKLRHFVYGRRVEVKTDSNALWFA</sequence>
<dbReference type="PANTHER" id="PTHR34072">
    <property type="entry name" value="ENZYMATIC POLYPROTEIN-RELATED"/>
    <property type="match status" value="1"/>
</dbReference>
<dbReference type="CDD" id="cd09274">
    <property type="entry name" value="RNase_HI_RT_Ty3"/>
    <property type="match status" value="1"/>
</dbReference>
<dbReference type="GO" id="GO:0003964">
    <property type="term" value="F:RNA-directed DNA polymerase activity"/>
    <property type="evidence" value="ECO:0007669"/>
    <property type="project" value="UniProtKB-KW"/>
</dbReference>
<dbReference type="GO" id="GO:0003676">
    <property type="term" value="F:nucleic acid binding"/>
    <property type="evidence" value="ECO:0007669"/>
    <property type="project" value="InterPro"/>
</dbReference>
<evidence type="ECO:0000313" key="8">
    <source>
        <dbReference type="EMBL" id="KZR96384.1"/>
    </source>
</evidence>
<keyword evidence="4" id="KW-0255">Endonuclease</keyword>
<dbReference type="PROSITE" id="PS50879">
    <property type="entry name" value="RNASE_H_1"/>
    <property type="match status" value="1"/>
</dbReference>
<reference evidence="8 9" key="1">
    <citation type="submission" date="2016-03" db="EMBL/GenBank/DDBJ databases">
        <title>EvidentialGene: Evidence-directed Construction of Genes on Genomes.</title>
        <authorList>
            <person name="Gilbert D.G."/>
            <person name="Choi J.-H."/>
            <person name="Mockaitis K."/>
            <person name="Colbourne J."/>
            <person name="Pfrender M."/>
        </authorList>
    </citation>
    <scope>NUCLEOTIDE SEQUENCE [LARGE SCALE GENOMIC DNA]</scope>
    <source>
        <strain evidence="8 9">Xinb3</strain>
        <tissue evidence="8">Complete organism</tissue>
    </source>
</reference>
<feature type="non-terminal residue" evidence="8">
    <location>
        <position position="1"/>
    </location>
</feature>
<gene>
    <name evidence="8" type="ORF">APZ42_009303</name>
</gene>
<evidence type="ECO:0000256" key="5">
    <source>
        <dbReference type="ARBA" id="ARBA00022801"/>
    </source>
</evidence>
<accession>A0A162CZ26</accession>
<keyword evidence="2" id="KW-0548">Nucleotidyltransferase</keyword>
<dbReference type="FunFam" id="3.10.20.370:FF:000001">
    <property type="entry name" value="Retrovirus-related Pol polyprotein from transposon 17.6-like protein"/>
    <property type="match status" value="1"/>
</dbReference>
<feature type="domain" description="RNase H type-1" evidence="7">
    <location>
        <begin position="1"/>
        <end position="82"/>
    </location>
</feature>
<dbReference type="STRING" id="35525.A0A162CZ26"/>
<dbReference type="GO" id="GO:0004523">
    <property type="term" value="F:RNA-DNA hybrid ribonuclease activity"/>
    <property type="evidence" value="ECO:0007669"/>
    <property type="project" value="InterPro"/>
</dbReference>
<dbReference type="EMBL" id="LRGB01025095">
    <property type="protein sequence ID" value="KZR96384.1"/>
    <property type="molecule type" value="Genomic_DNA"/>
</dbReference>
<evidence type="ECO:0000256" key="1">
    <source>
        <dbReference type="ARBA" id="ARBA00022679"/>
    </source>
</evidence>
<keyword evidence="5" id="KW-0378">Hydrolase</keyword>
<keyword evidence="9" id="KW-1185">Reference proteome</keyword>
<dbReference type="SUPFAM" id="SSF56672">
    <property type="entry name" value="DNA/RNA polymerases"/>
    <property type="match status" value="1"/>
</dbReference>
<dbReference type="Gene3D" id="3.10.20.370">
    <property type="match status" value="1"/>
</dbReference>
<evidence type="ECO:0000256" key="3">
    <source>
        <dbReference type="ARBA" id="ARBA00022722"/>
    </source>
</evidence>
<dbReference type="Pfam" id="PF17917">
    <property type="entry name" value="RT_RNaseH"/>
    <property type="match status" value="1"/>
</dbReference>
<evidence type="ECO:0000259" key="7">
    <source>
        <dbReference type="PROSITE" id="PS50879"/>
    </source>
</evidence>
<dbReference type="Proteomes" id="UP000076858">
    <property type="component" value="Unassembled WGS sequence"/>
</dbReference>
<dbReference type="PANTHER" id="PTHR34072:SF52">
    <property type="entry name" value="RIBONUCLEASE H"/>
    <property type="match status" value="1"/>
</dbReference>
<evidence type="ECO:0000313" key="9">
    <source>
        <dbReference type="Proteomes" id="UP000076858"/>
    </source>
</evidence>
<proteinExistence type="predicted"/>
<evidence type="ECO:0000256" key="4">
    <source>
        <dbReference type="ARBA" id="ARBA00022759"/>
    </source>
</evidence>
<name>A0A162CZ26_9CRUS</name>